<feature type="domain" description="HTH marR-type" evidence="4">
    <location>
        <begin position="12"/>
        <end position="148"/>
    </location>
</feature>
<evidence type="ECO:0000256" key="3">
    <source>
        <dbReference type="ARBA" id="ARBA00023163"/>
    </source>
</evidence>
<dbReference type="Pfam" id="PF01047">
    <property type="entry name" value="MarR"/>
    <property type="match status" value="1"/>
</dbReference>
<evidence type="ECO:0000313" key="6">
    <source>
        <dbReference type="Proteomes" id="UP000823928"/>
    </source>
</evidence>
<keyword evidence="3" id="KW-0804">Transcription</keyword>
<protein>
    <submittedName>
        <fullName evidence="5">Winged helix-turn-helix transcriptional regulator</fullName>
    </submittedName>
</protein>
<reference evidence="5" key="2">
    <citation type="journal article" date="2021" name="PeerJ">
        <title>Extensive microbial diversity within the chicken gut microbiome revealed by metagenomics and culture.</title>
        <authorList>
            <person name="Gilroy R."/>
            <person name="Ravi A."/>
            <person name="Getino M."/>
            <person name="Pursley I."/>
            <person name="Horton D.L."/>
            <person name="Alikhan N.F."/>
            <person name="Baker D."/>
            <person name="Gharbi K."/>
            <person name="Hall N."/>
            <person name="Watson M."/>
            <person name="Adriaenssens E.M."/>
            <person name="Foster-Nyarko E."/>
            <person name="Jarju S."/>
            <person name="Secka A."/>
            <person name="Antonio M."/>
            <person name="Oren A."/>
            <person name="Chaudhuri R.R."/>
            <person name="La Ragione R."/>
            <person name="Hildebrand F."/>
            <person name="Pallen M.J."/>
        </authorList>
    </citation>
    <scope>NUCLEOTIDE SEQUENCE</scope>
    <source>
        <strain evidence="5">6276</strain>
    </source>
</reference>
<dbReference type="InterPro" id="IPR036388">
    <property type="entry name" value="WH-like_DNA-bd_sf"/>
</dbReference>
<dbReference type="SMART" id="SM00347">
    <property type="entry name" value="HTH_MARR"/>
    <property type="match status" value="1"/>
</dbReference>
<gene>
    <name evidence="5" type="ORF">IAC10_00915</name>
</gene>
<keyword evidence="1" id="KW-0805">Transcription regulation</keyword>
<sequence>MSKDRTKDVPFIEGLPYKLAETARISELMARNYYKNYVKSILDLDEFRILSHILSNPDLSQSDLSKLVYKGKAHVGKILNEMEQKGFITRVLSTHNNMMVKRTALTEEGKRVYEETNEAFRQLGSKVLTEFSDDEIENFLYLLDKLKNKILENSEINF</sequence>
<dbReference type="AlphaFoldDB" id="A0A9D1JMH8"/>
<organism evidence="5 6">
    <name type="scientific">Candidatus Scatousia excrementigallinarum</name>
    <dbReference type="NCBI Taxonomy" id="2840935"/>
    <lineage>
        <taxon>Bacteria</taxon>
        <taxon>Candidatus Scatousia</taxon>
    </lineage>
</organism>
<dbReference type="PROSITE" id="PS50995">
    <property type="entry name" value="HTH_MARR_2"/>
    <property type="match status" value="1"/>
</dbReference>
<dbReference type="PANTHER" id="PTHR42756">
    <property type="entry name" value="TRANSCRIPTIONAL REGULATOR, MARR"/>
    <property type="match status" value="1"/>
</dbReference>
<dbReference type="SUPFAM" id="SSF46785">
    <property type="entry name" value="Winged helix' DNA-binding domain"/>
    <property type="match status" value="1"/>
</dbReference>
<dbReference type="InterPro" id="IPR036390">
    <property type="entry name" value="WH_DNA-bd_sf"/>
</dbReference>
<comment type="caution">
    <text evidence="5">The sequence shown here is derived from an EMBL/GenBank/DDBJ whole genome shotgun (WGS) entry which is preliminary data.</text>
</comment>
<dbReference type="GO" id="GO:0003700">
    <property type="term" value="F:DNA-binding transcription factor activity"/>
    <property type="evidence" value="ECO:0007669"/>
    <property type="project" value="InterPro"/>
</dbReference>
<dbReference type="PRINTS" id="PR00598">
    <property type="entry name" value="HTHMARR"/>
</dbReference>
<name>A0A9D1JMH8_9BACT</name>
<dbReference type="EMBL" id="DVIU01000019">
    <property type="protein sequence ID" value="HIS35180.1"/>
    <property type="molecule type" value="Genomic_DNA"/>
</dbReference>
<reference evidence="5" key="1">
    <citation type="submission" date="2020-10" db="EMBL/GenBank/DDBJ databases">
        <authorList>
            <person name="Gilroy R."/>
        </authorList>
    </citation>
    <scope>NUCLEOTIDE SEQUENCE</scope>
    <source>
        <strain evidence="5">6276</strain>
    </source>
</reference>
<evidence type="ECO:0000313" key="5">
    <source>
        <dbReference type="EMBL" id="HIS35180.1"/>
    </source>
</evidence>
<dbReference type="Proteomes" id="UP000823928">
    <property type="component" value="Unassembled WGS sequence"/>
</dbReference>
<dbReference type="InterPro" id="IPR000835">
    <property type="entry name" value="HTH_MarR-typ"/>
</dbReference>
<evidence type="ECO:0000256" key="2">
    <source>
        <dbReference type="ARBA" id="ARBA00023125"/>
    </source>
</evidence>
<dbReference type="Gene3D" id="1.10.10.10">
    <property type="entry name" value="Winged helix-like DNA-binding domain superfamily/Winged helix DNA-binding domain"/>
    <property type="match status" value="1"/>
</dbReference>
<dbReference type="GO" id="GO:0003677">
    <property type="term" value="F:DNA binding"/>
    <property type="evidence" value="ECO:0007669"/>
    <property type="project" value="UniProtKB-KW"/>
</dbReference>
<accession>A0A9D1JMH8</accession>
<keyword evidence="2" id="KW-0238">DNA-binding</keyword>
<dbReference type="PANTHER" id="PTHR42756:SF1">
    <property type="entry name" value="TRANSCRIPTIONAL REPRESSOR OF EMRAB OPERON"/>
    <property type="match status" value="1"/>
</dbReference>
<evidence type="ECO:0000256" key="1">
    <source>
        <dbReference type="ARBA" id="ARBA00023015"/>
    </source>
</evidence>
<proteinExistence type="predicted"/>
<evidence type="ECO:0000259" key="4">
    <source>
        <dbReference type="PROSITE" id="PS50995"/>
    </source>
</evidence>